<gene>
    <name evidence="2" type="ORF">AAFF_G00089930</name>
</gene>
<dbReference type="EMBL" id="JAINUG010000158">
    <property type="protein sequence ID" value="KAJ8391363.1"/>
    <property type="molecule type" value="Genomic_DNA"/>
</dbReference>
<sequence length="259" mass="30343">MRVVELEPGLAEKQRGLGTLDSENNDRESKVKEVIRSQTREMQELKEELEQTESLFKTERSRTWKLRGRSLKSFGRRCKIGRCLIDVSVQLEEIKSPLFVSSVKKGEVLLRNRKTQIKDRLNLEMKNKHALGELQNMRGEWQRMDQALQQKAAEVESEHRDKDMEVKALPRSHQLKVHKIKEKHRRAKISYKAEIESLKKQSQEIWDRDALEDQNCQLEQQTSGLQGSLRNMTNLCQQKEQMLQHSTASKGRWDLVALQ</sequence>
<dbReference type="Proteomes" id="UP001221898">
    <property type="component" value="Unassembled WGS sequence"/>
</dbReference>
<dbReference type="AlphaFoldDB" id="A0AAD7WC75"/>
<reference evidence="2" key="1">
    <citation type="journal article" date="2023" name="Science">
        <title>Genome structures resolve the early diversification of teleost fishes.</title>
        <authorList>
            <person name="Parey E."/>
            <person name="Louis A."/>
            <person name="Montfort J."/>
            <person name="Bouchez O."/>
            <person name="Roques C."/>
            <person name="Iampietro C."/>
            <person name="Lluch J."/>
            <person name="Castinel A."/>
            <person name="Donnadieu C."/>
            <person name="Desvignes T."/>
            <person name="Floi Bucao C."/>
            <person name="Jouanno E."/>
            <person name="Wen M."/>
            <person name="Mejri S."/>
            <person name="Dirks R."/>
            <person name="Jansen H."/>
            <person name="Henkel C."/>
            <person name="Chen W.J."/>
            <person name="Zahm M."/>
            <person name="Cabau C."/>
            <person name="Klopp C."/>
            <person name="Thompson A.W."/>
            <person name="Robinson-Rechavi M."/>
            <person name="Braasch I."/>
            <person name="Lecointre G."/>
            <person name="Bobe J."/>
            <person name="Postlethwait J.H."/>
            <person name="Berthelot C."/>
            <person name="Roest Crollius H."/>
            <person name="Guiguen Y."/>
        </authorList>
    </citation>
    <scope>NUCLEOTIDE SEQUENCE</scope>
    <source>
        <strain evidence="2">NC1722</strain>
    </source>
</reference>
<proteinExistence type="predicted"/>
<evidence type="ECO:0000256" key="1">
    <source>
        <dbReference type="SAM" id="MobiDB-lite"/>
    </source>
</evidence>
<feature type="region of interest" description="Disordered" evidence="1">
    <location>
        <begin position="1"/>
        <end position="31"/>
    </location>
</feature>
<organism evidence="2 3">
    <name type="scientific">Aldrovandia affinis</name>
    <dbReference type="NCBI Taxonomy" id="143900"/>
    <lineage>
        <taxon>Eukaryota</taxon>
        <taxon>Metazoa</taxon>
        <taxon>Chordata</taxon>
        <taxon>Craniata</taxon>
        <taxon>Vertebrata</taxon>
        <taxon>Euteleostomi</taxon>
        <taxon>Actinopterygii</taxon>
        <taxon>Neopterygii</taxon>
        <taxon>Teleostei</taxon>
        <taxon>Notacanthiformes</taxon>
        <taxon>Halosauridae</taxon>
        <taxon>Aldrovandia</taxon>
    </lineage>
</organism>
<accession>A0AAD7WC75</accession>
<keyword evidence="3" id="KW-1185">Reference proteome</keyword>
<evidence type="ECO:0000313" key="2">
    <source>
        <dbReference type="EMBL" id="KAJ8391363.1"/>
    </source>
</evidence>
<name>A0AAD7WC75_9TELE</name>
<evidence type="ECO:0000313" key="3">
    <source>
        <dbReference type="Proteomes" id="UP001221898"/>
    </source>
</evidence>
<comment type="caution">
    <text evidence="2">The sequence shown here is derived from an EMBL/GenBank/DDBJ whole genome shotgun (WGS) entry which is preliminary data.</text>
</comment>
<protein>
    <submittedName>
        <fullName evidence="2">Uncharacterized protein</fullName>
    </submittedName>
</protein>